<feature type="domain" description="Acyltransferase 3" evidence="2">
    <location>
        <begin position="54"/>
        <end position="366"/>
    </location>
</feature>
<proteinExistence type="predicted"/>
<keyword evidence="1" id="KW-1133">Transmembrane helix</keyword>
<evidence type="ECO:0000256" key="1">
    <source>
        <dbReference type="SAM" id="Phobius"/>
    </source>
</evidence>
<evidence type="ECO:0000313" key="3">
    <source>
        <dbReference type="EMBL" id="PTR10455.1"/>
    </source>
</evidence>
<feature type="transmembrane region" description="Helical" evidence="1">
    <location>
        <begin position="94"/>
        <end position="113"/>
    </location>
</feature>
<dbReference type="GO" id="GO:0016747">
    <property type="term" value="F:acyltransferase activity, transferring groups other than amino-acyl groups"/>
    <property type="evidence" value="ECO:0007669"/>
    <property type="project" value="InterPro"/>
</dbReference>
<gene>
    <name evidence="3" type="ORF">C8J28_1306</name>
</gene>
<feature type="transmembrane region" description="Helical" evidence="1">
    <location>
        <begin position="235"/>
        <end position="254"/>
    </location>
</feature>
<comment type="caution">
    <text evidence="3">The sequence shown here is derived from an EMBL/GenBank/DDBJ whole genome shotgun (WGS) entry which is preliminary data.</text>
</comment>
<feature type="transmembrane region" description="Helical" evidence="1">
    <location>
        <begin position="57"/>
        <end position="74"/>
    </location>
</feature>
<keyword evidence="1" id="KW-0472">Membrane</keyword>
<dbReference type="EMBL" id="QAOT01000030">
    <property type="protein sequence ID" value="PTR10455.1"/>
    <property type="molecule type" value="Genomic_DNA"/>
</dbReference>
<dbReference type="InterPro" id="IPR050879">
    <property type="entry name" value="Acyltransferase_3"/>
</dbReference>
<feature type="transmembrane region" description="Helical" evidence="1">
    <location>
        <begin position="289"/>
        <end position="313"/>
    </location>
</feature>
<dbReference type="GO" id="GO:0016020">
    <property type="term" value="C:membrane"/>
    <property type="evidence" value="ECO:0007669"/>
    <property type="project" value="TreeGrafter"/>
</dbReference>
<dbReference type="RefSeq" id="WP_181318576.1">
    <property type="nucleotide sequence ID" value="NZ_QAOT01000030.1"/>
</dbReference>
<dbReference type="PANTHER" id="PTHR23028:SF131">
    <property type="entry name" value="BLR2367 PROTEIN"/>
    <property type="match status" value="1"/>
</dbReference>
<feature type="transmembrane region" description="Helical" evidence="1">
    <location>
        <begin position="266"/>
        <end position="283"/>
    </location>
</feature>
<keyword evidence="1" id="KW-0812">Transmembrane</keyword>
<dbReference type="PANTHER" id="PTHR23028">
    <property type="entry name" value="ACETYLTRANSFERASE"/>
    <property type="match status" value="1"/>
</dbReference>
<feature type="transmembrane region" description="Helical" evidence="1">
    <location>
        <begin position="205"/>
        <end position="229"/>
    </location>
</feature>
<sequence length="409" mass="44036">MTDDHISWDRLIDSPLTWILLVGLSTLMSGALVSWVPAIRRTLGDVEGHRIVPLDGLRGFLGVSVLAHHAVATWNDLQTGEWALPTSRFMVHTGQSSVALFFMITAFLFWGRVIDRRGGVDWGRFYVARVFRLYPVYLLALAVVLLASLAWATVEGRHGPVARPLLKWLTMLGSPDLLGVESARVVAGVTWTLRYEWMFCMALPVLALLAGSRALAAAGASALLLAVLFLAVPGVIDPGIALSFLGGMAAVHLVRVPILGRFARSAPGALSGVTALLCVVTLSDSGFGLLPTLGLGIFFVILAAGNTLFGLLARPSLLWLGEITYSIYLFHGVFLWLMSLPLQGRPDGALFTALLIPVSLLVIVAASLVFLLLERPGIRAGRRFKGLGIGGGRRLAASVRGYLSRRWQG</sequence>
<organism evidence="3 4">
    <name type="scientific">Cereibacter azotoformans</name>
    <dbReference type="NCBI Taxonomy" id="43057"/>
    <lineage>
        <taxon>Bacteria</taxon>
        <taxon>Pseudomonadati</taxon>
        <taxon>Pseudomonadota</taxon>
        <taxon>Alphaproteobacteria</taxon>
        <taxon>Rhodobacterales</taxon>
        <taxon>Paracoccaceae</taxon>
        <taxon>Cereibacter</taxon>
    </lineage>
</organism>
<dbReference type="Pfam" id="PF01757">
    <property type="entry name" value="Acyl_transf_3"/>
    <property type="match status" value="1"/>
</dbReference>
<dbReference type="GO" id="GO:0000271">
    <property type="term" value="P:polysaccharide biosynthetic process"/>
    <property type="evidence" value="ECO:0007669"/>
    <property type="project" value="TreeGrafter"/>
</dbReference>
<reference evidence="3 4" key="1">
    <citation type="submission" date="2018-04" db="EMBL/GenBank/DDBJ databases">
        <title>Genomic Encyclopedia of Type Strains, Phase III (KMG-III): the genomes of soil and plant-associated and newly described type strains.</title>
        <authorList>
            <person name="Whitman W."/>
        </authorList>
    </citation>
    <scope>NUCLEOTIDE SEQUENCE [LARGE SCALE GENOMIC DNA]</scope>
    <source>
        <strain evidence="3 4">KA25</strain>
    </source>
</reference>
<feature type="transmembrane region" description="Helical" evidence="1">
    <location>
        <begin position="349"/>
        <end position="373"/>
    </location>
</feature>
<evidence type="ECO:0000313" key="4">
    <source>
        <dbReference type="Proteomes" id="UP000244060"/>
    </source>
</evidence>
<dbReference type="InterPro" id="IPR002656">
    <property type="entry name" value="Acyl_transf_3_dom"/>
</dbReference>
<protein>
    <submittedName>
        <fullName evidence="3">Peptidoglycan/LPS O-acetylase OafA/YrhL</fullName>
    </submittedName>
</protein>
<name>A0A2T5JR50_9RHOB</name>
<accession>A0A2T5JR50</accession>
<feature type="transmembrane region" description="Helical" evidence="1">
    <location>
        <begin position="16"/>
        <end position="36"/>
    </location>
</feature>
<keyword evidence="4" id="KW-1185">Reference proteome</keyword>
<evidence type="ECO:0000259" key="2">
    <source>
        <dbReference type="Pfam" id="PF01757"/>
    </source>
</evidence>
<feature type="transmembrane region" description="Helical" evidence="1">
    <location>
        <begin position="134"/>
        <end position="154"/>
    </location>
</feature>
<dbReference type="Proteomes" id="UP000244060">
    <property type="component" value="Unassembled WGS sequence"/>
</dbReference>
<feature type="transmembrane region" description="Helical" evidence="1">
    <location>
        <begin position="325"/>
        <end position="343"/>
    </location>
</feature>
<dbReference type="AlphaFoldDB" id="A0A2T5JR50"/>